<name>A0AC34PWP6_9BILA</name>
<reference evidence="2" key="1">
    <citation type="submission" date="2022-11" db="UniProtKB">
        <authorList>
            <consortium name="WormBaseParasite"/>
        </authorList>
    </citation>
    <scope>IDENTIFICATION</scope>
</reference>
<dbReference type="Proteomes" id="UP000887576">
    <property type="component" value="Unplaced"/>
</dbReference>
<organism evidence="1 2">
    <name type="scientific">Panagrolaimus sp. JU765</name>
    <dbReference type="NCBI Taxonomy" id="591449"/>
    <lineage>
        <taxon>Eukaryota</taxon>
        <taxon>Metazoa</taxon>
        <taxon>Ecdysozoa</taxon>
        <taxon>Nematoda</taxon>
        <taxon>Chromadorea</taxon>
        <taxon>Rhabditida</taxon>
        <taxon>Tylenchina</taxon>
        <taxon>Panagrolaimomorpha</taxon>
        <taxon>Panagrolaimoidea</taxon>
        <taxon>Panagrolaimidae</taxon>
        <taxon>Panagrolaimus</taxon>
    </lineage>
</organism>
<dbReference type="WBParaSite" id="JU765_v2.g10693.t1">
    <property type="protein sequence ID" value="JU765_v2.g10693.t1"/>
    <property type="gene ID" value="JU765_v2.g10693"/>
</dbReference>
<sequence>MQVTKNNLTLFDAVSITSNMKNFQFKISESYRKLLFSTKCAEICDVDYDFFKCGFATEKSISIRTRDKSTSHLINNFIRWLLNTFKIKDFVIFPQNFELKTIKHLDLEIQEGINISNFNLEIEEKKEFKCPICFENYSAVENRIVCTPFDIGEENDKHEICIDCIKGIAMAALTDTPLANSGIGFPCCVPECKNVFLMSKILHWQKKAQFCKKRTGFLKKRQES</sequence>
<evidence type="ECO:0000313" key="2">
    <source>
        <dbReference type="WBParaSite" id="JU765_v2.g10693.t1"/>
    </source>
</evidence>
<accession>A0AC34PWP6</accession>
<proteinExistence type="predicted"/>
<protein>
    <submittedName>
        <fullName evidence="2">Uncharacterized protein</fullName>
    </submittedName>
</protein>
<evidence type="ECO:0000313" key="1">
    <source>
        <dbReference type="Proteomes" id="UP000887576"/>
    </source>
</evidence>